<comment type="similarity">
    <text evidence="2 6">Belongs to the OST5 family.</text>
</comment>
<dbReference type="InterPro" id="IPR007915">
    <property type="entry name" value="TMEM258/Ost5"/>
</dbReference>
<evidence type="ECO:0000256" key="4">
    <source>
        <dbReference type="ARBA" id="ARBA00022989"/>
    </source>
</evidence>
<gene>
    <name evidence="7" type="ORF">PACLA_8A070318</name>
</gene>
<proteinExistence type="inferred from homology"/>
<feature type="transmembrane region" description="Helical" evidence="6">
    <location>
        <begin position="53"/>
        <end position="76"/>
    </location>
</feature>
<evidence type="ECO:0000256" key="6">
    <source>
        <dbReference type="RuleBase" id="RU367008"/>
    </source>
</evidence>
<feature type="transmembrane region" description="Helical" evidence="6">
    <location>
        <begin position="20"/>
        <end position="41"/>
    </location>
</feature>
<sequence length="78" mass="8971">MEIQMSRYVSPVNPAVFPHLTLVLMSIGLFFTAWFFVYEVTSSKFTRDIYKELLVALVASLFLGFGILFLLLWVGIYV</sequence>
<dbReference type="EMBL" id="CACRXK020005803">
    <property type="protein sequence ID" value="CAB4007459.1"/>
    <property type="molecule type" value="Genomic_DNA"/>
</dbReference>
<reference evidence="7" key="1">
    <citation type="submission" date="2020-04" db="EMBL/GenBank/DDBJ databases">
        <authorList>
            <person name="Alioto T."/>
            <person name="Alioto T."/>
            <person name="Gomez Garrido J."/>
        </authorList>
    </citation>
    <scope>NUCLEOTIDE SEQUENCE</scope>
    <source>
        <strain evidence="7">A484AB</strain>
    </source>
</reference>
<evidence type="ECO:0000256" key="5">
    <source>
        <dbReference type="ARBA" id="ARBA00023136"/>
    </source>
</evidence>
<keyword evidence="5 6" id="KW-0472">Membrane</keyword>
<organism evidence="7 8">
    <name type="scientific">Paramuricea clavata</name>
    <name type="common">Red gorgonian</name>
    <name type="synonym">Violescent sea-whip</name>
    <dbReference type="NCBI Taxonomy" id="317549"/>
    <lineage>
        <taxon>Eukaryota</taxon>
        <taxon>Metazoa</taxon>
        <taxon>Cnidaria</taxon>
        <taxon>Anthozoa</taxon>
        <taxon>Octocorallia</taxon>
        <taxon>Malacalcyonacea</taxon>
        <taxon>Plexauridae</taxon>
        <taxon>Paramuricea</taxon>
    </lineage>
</organism>
<dbReference type="Proteomes" id="UP001152795">
    <property type="component" value="Unassembled WGS sequence"/>
</dbReference>
<dbReference type="AlphaFoldDB" id="A0A6S7HSK5"/>
<keyword evidence="4 6" id="KW-1133">Transmembrane helix</keyword>
<dbReference type="PANTHER" id="PTHR13636">
    <property type="entry name" value="TRANSMEMBRANE PROTEIN 258"/>
    <property type="match status" value="1"/>
</dbReference>
<evidence type="ECO:0000313" key="8">
    <source>
        <dbReference type="Proteomes" id="UP001152795"/>
    </source>
</evidence>
<dbReference type="Pfam" id="PF05251">
    <property type="entry name" value="Ost5"/>
    <property type="match status" value="1"/>
</dbReference>
<evidence type="ECO:0000313" key="7">
    <source>
        <dbReference type="EMBL" id="CAB4007459.1"/>
    </source>
</evidence>
<name>A0A6S7HSK5_PARCT</name>
<dbReference type="GO" id="GO:0006487">
    <property type="term" value="P:protein N-linked glycosylation"/>
    <property type="evidence" value="ECO:0007669"/>
    <property type="project" value="UniProtKB-UniRule"/>
</dbReference>
<dbReference type="OrthoDB" id="18408at2759"/>
<keyword evidence="3 6" id="KW-0812">Transmembrane</keyword>
<evidence type="ECO:0000256" key="3">
    <source>
        <dbReference type="ARBA" id="ARBA00022692"/>
    </source>
</evidence>
<comment type="function">
    <text evidence="6">Subunit of the oligosaccharyl transferase (OST) complex that catalyzes the initial transfer of a defined glycan (Glc(3)Man(9)GlcNAc(2) in eukaryotes) from the lipid carrier dolichol-pyrophosphate to an asparagine residue within an Asn-X-Ser/Thr consensus motif in nascent polypeptide chains, the first step in protein N-glycosylation. N-glycosylation occurs cotranslationally and the complex associates with the Sec61 complex at the channel-forming translocon complex that mediates protein translocation across the endoplasmic reticulum (ER). All subunits are required for a maximal enzyme activity.</text>
</comment>
<comment type="caution">
    <text evidence="7">The sequence shown here is derived from an EMBL/GenBank/DDBJ whole genome shotgun (WGS) entry which is preliminary data.</text>
</comment>
<accession>A0A6S7HSK5</accession>
<comment type="subcellular location">
    <subcellularLocation>
        <location evidence="1 6">Membrane</location>
        <topology evidence="1 6">Multi-pass membrane protein</topology>
    </subcellularLocation>
</comment>
<protein>
    <recommendedName>
        <fullName evidence="6">Dolichyl-diphosphooligosaccharide-protein glycosyltransferase subunit TMEM258</fullName>
    </recommendedName>
    <alternativeName>
        <fullName evidence="6">Transmembrane protein 258</fullName>
    </alternativeName>
</protein>
<comment type="subunit">
    <text evidence="6">Component of the oligosaccharyltransferase (OST) complex.</text>
</comment>
<evidence type="ECO:0000256" key="1">
    <source>
        <dbReference type="ARBA" id="ARBA00004141"/>
    </source>
</evidence>
<dbReference type="GO" id="GO:0008250">
    <property type="term" value="C:oligosaccharyltransferase complex"/>
    <property type="evidence" value="ECO:0007669"/>
    <property type="project" value="UniProtKB-UniRule"/>
</dbReference>
<evidence type="ECO:0000256" key="2">
    <source>
        <dbReference type="ARBA" id="ARBA00009825"/>
    </source>
</evidence>
<keyword evidence="8" id="KW-1185">Reference proteome</keyword>